<comment type="caution">
    <text evidence="8">The sequence shown here is derived from an EMBL/GenBank/DDBJ whole genome shotgun (WGS) entry which is preliminary data.</text>
</comment>
<evidence type="ECO:0000313" key="8">
    <source>
        <dbReference type="EMBL" id="KGI78941.1"/>
    </source>
</evidence>
<feature type="domain" description="Type II secretion system protein GspF" evidence="7">
    <location>
        <begin position="119"/>
        <end position="242"/>
    </location>
</feature>
<evidence type="ECO:0000256" key="5">
    <source>
        <dbReference type="ARBA" id="ARBA00023136"/>
    </source>
</evidence>
<accession>A0A099CZ50</accession>
<gene>
    <name evidence="9" type="ORF">HNQ86_001899</name>
    <name evidence="8" type="ORF">LF63_0101665</name>
</gene>
<sequence length="284" mass="32027">MSAALLPIVLTVFLCVSLVGFLALRSSTVFWGRYRETFTEQARFNLADLFLFMDTRNLFRVNAIALVAIPLLLWSLTDNPLIAGVALVLLFILPKKIYRWLRQRRIDKVQQQLPDSLMMMAGSMRAGLGLTASLESIAHDVDPPLSQEFALILRQQRMGVKLDESLQHFNERVPIQDVGLFVSAVNISREVGGNLADIMASLADTLRRRLIMENKVRSLTAQGRLQGIVMAMMPVALIAFLTFAYPDTMRAMYHTPLGWVVFAIAAVMEYLGYRMCRKIMSIDI</sequence>
<dbReference type="STRING" id="1543381.LF63_0101665"/>
<dbReference type="OrthoDB" id="5611741at2"/>
<dbReference type="EMBL" id="JACHET010000001">
    <property type="protein sequence ID" value="MBB6184554.1"/>
    <property type="molecule type" value="Genomic_DNA"/>
</dbReference>
<keyword evidence="5 6" id="KW-0472">Membrane</keyword>
<organism evidence="8 10">
    <name type="scientific">Oleiagrimonas soli</name>
    <dbReference type="NCBI Taxonomy" id="1543381"/>
    <lineage>
        <taxon>Bacteria</taxon>
        <taxon>Pseudomonadati</taxon>
        <taxon>Pseudomonadota</taxon>
        <taxon>Gammaproteobacteria</taxon>
        <taxon>Lysobacterales</taxon>
        <taxon>Rhodanobacteraceae</taxon>
        <taxon>Oleiagrimonas</taxon>
    </lineage>
</organism>
<dbReference type="EMBL" id="JROI01000005">
    <property type="protein sequence ID" value="KGI78941.1"/>
    <property type="molecule type" value="Genomic_DNA"/>
</dbReference>
<dbReference type="RefSeq" id="WP_043099192.1">
    <property type="nucleotide sequence ID" value="NZ_JACHET010000001.1"/>
</dbReference>
<dbReference type="PANTHER" id="PTHR35007">
    <property type="entry name" value="INTEGRAL MEMBRANE PROTEIN-RELATED"/>
    <property type="match status" value="1"/>
</dbReference>
<feature type="transmembrane region" description="Helical" evidence="6">
    <location>
        <begin position="225"/>
        <end position="245"/>
    </location>
</feature>
<evidence type="ECO:0000256" key="4">
    <source>
        <dbReference type="ARBA" id="ARBA00022989"/>
    </source>
</evidence>
<evidence type="ECO:0000256" key="3">
    <source>
        <dbReference type="ARBA" id="ARBA00022692"/>
    </source>
</evidence>
<dbReference type="AlphaFoldDB" id="A0A099CZ50"/>
<keyword evidence="4 6" id="KW-1133">Transmembrane helix</keyword>
<evidence type="ECO:0000256" key="6">
    <source>
        <dbReference type="SAM" id="Phobius"/>
    </source>
</evidence>
<dbReference type="Gene3D" id="1.20.81.30">
    <property type="entry name" value="Type II secretion system (T2SS), domain F"/>
    <property type="match status" value="1"/>
</dbReference>
<dbReference type="GO" id="GO:0005886">
    <property type="term" value="C:plasma membrane"/>
    <property type="evidence" value="ECO:0007669"/>
    <property type="project" value="UniProtKB-SubCell"/>
</dbReference>
<dbReference type="InterPro" id="IPR018076">
    <property type="entry name" value="T2SS_GspF_dom"/>
</dbReference>
<dbReference type="Pfam" id="PF00482">
    <property type="entry name" value="T2SSF"/>
    <property type="match status" value="1"/>
</dbReference>
<protein>
    <submittedName>
        <fullName evidence="9">Tight adherence protein B</fullName>
    </submittedName>
    <submittedName>
        <fullName evidence="8">Type II secretion protein F</fullName>
    </submittedName>
</protein>
<feature type="transmembrane region" description="Helical" evidence="6">
    <location>
        <begin position="58"/>
        <end position="75"/>
    </location>
</feature>
<proteinExistence type="predicted"/>
<evidence type="ECO:0000313" key="11">
    <source>
        <dbReference type="Proteomes" id="UP000560000"/>
    </source>
</evidence>
<reference evidence="8 10" key="1">
    <citation type="submission" date="2014-09" db="EMBL/GenBank/DDBJ databases">
        <title>Xanthomonadaceae 3.5X direct submission.</title>
        <authorList>
            <person name="Fang T."/>
            <person name="Wang H."/>
        </authorList>
    </citation>
    <scope>NUCLEOTIDE SEQUENCE [LARGE SCALE GENOMIC DNA]</scope>
    <source>
        <strain evidence="8 10">3.5X</strain>
    </source>
</reference>
<keyword evidence="3 6" id="KW-0812">Transmembrane</keyword>
<reference evidence="9 11" key="2">
    <citation type="submission" date="2020-08" db="EMBL/GenBank/DDBJ databases">
        <title>Genomic Encyclopedia of Type Strains, Phase IV (KMG-IV): sequencing the most valuable type-strain genomes for metagenomic binning, comparative biology and taxonomic classification.</title>
        <authorList>
            <person name="Goeker M."/>
        </authorList>
    </citation>
    <scope>NUCLEOTIDE SEQUENCE [LARGE SCALE GENOMIC DNA]</scope>
    <source>
        <strain evidence="9 11">DSM 107085</strain>
    </source>
</reference>
<evidence type="ECO:0000259" key="7">
    <source>
        <dbReference type="Pfam" id="PF00482"/>
    </source>
</evidence>
<evidence type="ECO:0000256" key="2">
    <source>
        <dbReference type="ARBA" id="ARBA00022475"/>
    </source>
</evidence>
<name>A0A099CZ50_9GAMM</name>
<dbReference type="Proteomes" id="UP000560000">
    <property type="component" value="Unassembled WGS sequence"/>
</dbReference>
<feature type="transmembrane region" description="Helical" evidence="6">
    <location>
        <begin position="6"/>
        <end position="24"/>
    </location>
</feature>
<dbReference type="Proteomes" id="UP000029708">
    <property type="component" value="Unassembled WGS sequence"/>
</dbReference>
<keyword evidence="2" id="KW-1003">Cell membrane</keyword>
<feature type="transmembrane region" description="Helical" evidence="6">
    <location>
        <begin position="251"/>
        <end position="271"/>
    </location>
</feature>
<evidence type="ECO:0000313" key="10">
    <source>
        <dbReference type="Proteomes" id="UP000029708"/>
    </source>
</evidence>
<dbReference type="PANTHER" id="PTHR35007:SF1">
    <property type="entry name" value="PILUS ASSEMBLY PROTEIN"/>
    <property type="match status" value="1"/>
</dbReference>
<comment type="subcellular location">
    <subcellularLocation>
        <location evidence="1">Cell membrane</location>
        <topology evidence="1">Multi-pass membrane protein</topology>
    </subcellularLocation>
</comment>
<evidence type="ECO:0000313" key="9">
    <source>
        <dbReference type="EMBL" id="MBB6184554.1"/>
    </source>
</evidence>
<dbReference type="InterPro" id="IPR042094">
    <property type="entry name" value="T2SS_GspF_sf"/>
</dbReference>
<feature type="transmembrane region" description="Helical" evidence="6">
    <location>
        <begin position="81"/>
        <end position="98"/>
    </location>
</feature>
<keyword evidence="10" id="KW-1185">Reference proteome</keyword>
<evidence type="ECO:0000256" key="1">
    <source>
        <dbReference type="ARBA" id="ARBA00004651"/>
    </source>
</evidence>
<dbReference type="HOGENOM" id="CLU_064305_2_0_6"/>